<evidence type="ECO:0000313" key="6">
    <source>
        <dbReference type="EMBL" id="HBU52657.1"/>
    </source>
</evidence>
<reference evidence="8 9" key="2">
    <citation type="journal article" date="2018" name="Nat. Biotechnol.">
        <title>A standardized bacterial taxonomy based on genome phylogeny substantially revises the tree of life.</title>
        <authorList>
            <person name="Parks D.H."/>
            <person name="Chuvochina M."/>
            <person name="Waite D.W."/>
            <person name="Rinke C."/>
            <person name="Skarshewski A."/>
            <person name="Chaumeil P.A."/>
            <person name="Hugenholtz P."/>
        </authorList>
    </citation>
    <scope>NUCLEOTIDE SEQUENCE [LARGE SCALE GENOMIC DNA]</scope>
    <source>
        <strain evidence="6">UBA11621</strain>
        <strain evidence="5">UBA11978</strain>
    </source>
</reference>
<dbReference type="UniPathway" id="UPA00084">
    <property type="reaction ID" value="UER00504"/>
</dbReference>
<name>A0A075P0S8_9ALTE</name>
<dbReference type="GO" id="GO:0008962">
    <property type="term" value="F:phosphatidylglycerophosphatase activity"/>
    <property type="evidence" value="ECO:0007669"/>
    <property type="project" value="UniProtKB-EC"/>
</dbReference>
<feature type="transmembrane region" description="Helical" evidence="2">
    <location>
        <begin position="49"/>
        <end position="69"/>
    </location>
</feature>
<sequence length="166" mass="18254">MQKEYRARVSMRNPVHFLALGFGSGLVPFMPGTFGSLAAVPLIYFSANLPVALFITFTLVASVVGIYLCGKTADDMQVHDHGSIVWDEVAGMFISFLFVPITAPTLLIGFLLFRLFDILKPWPIGVVDKRMHGGTGIMLDDIIAGIMTCVCMHLVIHLWPAVLLIF</sequence>
<dbReference type="OrthoDB" id="9804091at2"/>
<dbReference type="EMBL" id="DNAN01000146">
    <property type="protein sequence ID" value="HAW74934.1"/>
    <property type="molecule type" value="Genomic_DNA"/>
</dbReference>
<keyword evidence="1" id="KW-0378">Hydrolase</keyword>
<gene>
    <name evidence="5" type="ORF">DCW74_04260</name>
    <name evidence="6" type="ORF">DEB45_15505</name>
    <name evidence="4" type="ORF">EP13_12530</name>
</gene>
<dbReference type="GO" id="GO:0005886">
    <property type="term" value="C:plasma membrane"/>
    <property type="evidence" value="ECO:0007669"/>
    <property type="project" value="UniProtKB-SubCell"/>
</dbReference>
<evidence type="ECO:0000256" key="2">
    <source>
        <dbReference type="SAM" id="Phobius"/>
    </source>
</evidence>
<evidence type="ECO:0000313" key="5">
    <source>
        <dbReference type="EMBL" id="HAW74934.1"/>
    </source>
</evidence>
<dbReference type="SUPFAM" id="SSF101307">
    <property type="entry name" value="YutG-like"/>
    <property type="match status" value="1"/>
</dbReference>
<evidence type="ECO:0000313" key="4">
    <source>
        <dbReference type="EMBL" id="AIF99441.1"/>
    </source>
</evidence>
<dbReference type="EC" id="3.1.3.27" evidence="1"/>
<feature type="transmembrane region" description="Helical" evidence="2">
    <location>
        <begin position="89"/>
        <end position="113"/>
    </location>
</feature>
<proteinExistence type="predicted"/>
<dbReference type="GeneID" id="78255728"/>
<dbReference type="InterPro" id="IPR007686">
    <property type="entry name" value="YutG/PgpA"/>
</dbReference>
<feature type="transmembrane region" description="Helical" evidence="2">
    <location>
        <begin position="142"/>
        <end position="165"/>
    </location>
</feature>
<keyword evidence="1" id="KW-0479">Metal-binding</keyword>
<dbReference type="Proteomes" id="UP000056090">
    <property type="component" value="Chromosome"/>
</dbReference>
<comment type="cofactor">
    <cofactor evidence="1">
        <name>Mg(2+)</name>
        <dbReference type="ChEBI" id="CHEBI:18420"/>
    </cofactor>
</comment>
<comment type="subcellular location">
    <subcellularLocation>
        <location evidence="1">Cell inner membrane</location>
        <topology evidence="1">Multi-pass membrane protein</topology>
    </subcellularLocation>
</comment>
<keyword evidence="1" id="KW-0997">Cell inner membrane</keyword>
<dbReference type="eggNOG" id="COG1267">
    <property type="taxonomic scope" value="Bacteria"/>
</dbReference>
<keyword evidence="1 2" id="KW-0812">Transmembrane</keyword>
<evidence type="ECO:0000259" key="3">
    <source>
        <dbReference type="Pfam" id="PF04608"/>
    </source>
</evidence>
<dbReference type="GO" id="GO:0006655">
    <property type="term" value="P:phosphatidylglycerol biosynthetic process"/>
    <property type="evidence" value="ECO:0007669"/>
    <property type="project" value="UniProtKB-UniPathway"/>
</dbReference>
<organism evidence="4 7">
    <name type="scientific">Alteromonas australica</name>
    <dbReference type="NCBI Taxonomy" id="589873"/>
    <lineage>
        <taxon>Bacteria</taxon>
        <taxon>Pseudomonadati</taxon>
        <taxon>Pseudomonadota</taxon>
        <taxon>Gammaproteobacteria</taxon>
        <taxon>Alteromonadales</taxon>
        <taxon>Alteromonadaceae</taxon>
        <taxon>Alteromonas/Salinimonas group</taxon>
        <taxon>Alteromonas</taxon>
    </lineage>
</organism>
<dbReference type="STRING" id="589873.EP12_13155"/>
<accession>A0A075P0S8</accession>
<dbReference type="GO" id="GO:0009395">
    <property type="term" value="P:phospholipid catabolic process"/>
    <property type="evidence" value="ECO:0007669"/>
    <property type="project" value="UniProtKB-KW"/>
</dbReference>
<dbReference type="InterPro" id="IPR026037">
    <property type="entry name" value="PgpA"/>
</dbReference>
<comment type="pathway">
    <text evidence="1">Phospholipid metabolism; phosphatidylglycerol biosynthesis; phosphatidylglycerol from CDP-diacylglycerol: step 2/2.</text>
</comment>
<keyword evidence="1 2" id="KW-0472">Membrane</keyword>
<keyword evidence="7" id="KW-1185">Reference proteome</keyword>
<dbReference type="EMBL" id="DONK01000242">
    <property type="protein sequence ID" value="HBU52657.1"/>
    <property type="molecule type" value="Genomic_DNA"/>
</dbReference>
<comment type="function">
    <text evidence="1">Lipid phosphatase which dephosphorylates phosphatidylglycerophosphate (PGP) to phosphatidylglycerol (PG).</text>
</comment>
<keyword evidence="2" id="KW-1133">Transmembrane helix</keyword>
<keyword evidence="1" id="KW-1003">Cell membrane</keyword>
<dbReference type="EMBL" id="CP008849">
    <property type="protein sequence ID" value="AIF99441.1"/>
    <property type="molecule type" value="Genomic_DNA"/>
</dbReference>
<keyword evidence="1" id="KW-1208">Phospholipid metabolism</keyword>
<dbReference type="InterPro" id="IPR036681">
    <property type="entry name" value="PgpA-like_sf"/>
</dbReference>
<dbReference type="PIRSF" id="PIRSF006162">
    <property type="entry name" value="PgpA"/>
    <property type="match status" value="1"/>
</dbReference>
<dbReference type="KEGG" id="aaus:EP12_13155"/>
<dbReference type="GO" id="GO:0046872">
    <property type="term" value="F:metal ion binding"/>
    <property type="evidence" value="ECO:0007669"/>
    <property type="project" value="UniProtKB-KW"/>
</dbReference>
<evidence type="ECO:0000313" key="7">
    <source>
        <dbReference type="Proteomes" id="UP000056090"/>
    </source>
</evidence>
<evidence type="ECO:0000313" key="8">
    <source>
        <dbReference type="Proteomes" id="UP000263517"/>
    </source>
</evidence>
<comment type="catalytic activity">
    <reaction evidence="1">
        <text>a 1,2-diacyl-sn-glycero-3-phospho-(1'-sn-glycero-3'-phosphate) + H2O = a 1,2-diacyl-sn-glycero-3-phospho-(1'-sn-glycerol) + phosphate</text>
        <dbReference type="Rhea" id="RHEA:33751"/>
        <dbReference type="ChEBI" id="CHEBI:15377"/>
        <dbReference type="ChEBI" id="CHEBI:43474"/>
        <dbReference type="ChEBI" id="CHEBI:60110"/>
        <dbReference type="ChEBI" id="CHEBI:64716"/>
        <dbReference type="EC" id="3.1.3.27"/>
    </reaction>
</comment>
<dbReference type="AlphaFoldDB" id="A0A075P0S8"/>
<keyword evidence="1" id="KW-0595">Phospholipid degradation</keyword>
<protein>
    <recommendedName>
        <fullName evidence="1">Phosphatidylglycerophosphatase A</fullName>
        <ecNumber evidence="1">3.1.3.27</ecNumber>
    </recommendedName>
    <alternativeName>
        <fullName evidence="1">Phosphatidylglycerolphosphate phosphatase A</fullName>
    </alternativeName>
</protein>
<keyword evidence="1" id="KW-0442">Lipid degradation</keyword>
<dbReference type="PANTHER" id="PTHR36305:SF1">
    <property type="entry name" value="PHOSPHATIDYLGLYCEROPHOSPHATASE A"/>
    <property type="match status" value="1"/>
</dbReference>
<reference evidence="4 7" key="1">
    <citation type="submission" date="2014-06" db="EMBL/GenBank/DDBJ databases">
        <title>Genomes of Alteromonas australica, a world apart.</title>
        <authorList>
            <person name="Gonzaga A."/>
            <person name="Lopez-Perez M."/>
            <person name="Rodriguez-Valera F."/>
        </authorList>
    </citation>
    <scope>NUCLEOTIDE SEQUENCE [LARGE SCALE GENOMIC DNA]</scope>
    <source>
        <strain evidence="4 7">H 17</strain>
    </source>
</reference>
<dbReference type="RefSeq" id="WP_044057535.1">
    <property type="nucleotide sequence ID" value="NZ_CAJXAX010000015.1"/>
</dbReference>
<dbReference type="PANTHER" id="PTHR36305">
    <property type="entry name" value="PHOSPHATIDYLGLYCEROPHOSPHATASE A"/>
    <property type="match status" value="1"/>
</dbReference>
<dbReference type="Proteomes" id="UP000264779">
    <property type="component" value="Unassembled WGS sequence"/>
</dbReference>
<dbReference type="Pfam" id="PF04608">
    <property type="entry name" value="PgpA"/>
    <property type="match status" value="1"/>
</dbReference>
<evidence type="ECO:0000256" key="1">
    <source>
        <dbReference type="PIRNR" id="PIRNR006162"/>
    </source>
</evidence>
<dbReference type="CDD" id="cd06971">
    <property type="entry name" value="PgpA"/>
    <property type="match status" value="1"/>
</dbReference>
<feature type="domain" description="YutG/PgpA" evidence="3">
    <location>
        <begin position="18"/>
        <end position="155"/>
    </location>
</feature>
<keyword evidence="1" id="KW-0460">Magnesium</keyword>
<dbReference type="Proteomes" id="UP000263517">
    <property type="component" value="Unassembled WGS sequence"/>
</dbReference>
<dbReference type="PATRIC" id="fig|589873.4.peg.2846"/>
<keyword evidence="1" id="KW-0443">Lipid metabolism</keyword>
<dbReference type="KEGG" id="aal:EP13_12530"/>
<evidence type="ECO:0000313" key="9">
    <source>
        <dbReference type="Proteomes" id="UP000264779"/>
    </source>
</evidence>